<dbReference type="GO" id="GO:0030234">
    <property type="term" value="F:enzyme regulator activity"/>
    <property type="evidence" value="ECO:0007669"/>
    <property type="project" value="TreeGrafter"/>
</dbReference>
<keyword evidence="1" id="KW-0472">Membrane</keyword>
<evidence type="ECO:0008006" key="5">
    <source>
        <dbReference type="Google" id="ProtNLM"/>
    </source>
</evidence>
<dbReference type="GO" id="GO:0009252">
    <property type="term" value="P:peptidoglycan biosynthetic process"/>
    <property type="evidence" value="ECO:0007669"/>
    <property type="project" value="TreeGrafter"/>
</dbReference>
<feature type="signal peptide" evidence="2">
    <location>
        <begin position="1"/>
        <end position="22"/>
    </location>
</feature>
<evidence type="ECO:0000313" key="3">
    <source>
        <dbReference type="EMBL" id="APV35985.1"/>
    </source>
</evidence>
<dbReference type="InterPro" id="IPR007443">
    <property type="entry name" value="LpoA"/>
</dbReference>
<dbReference type="RefSeq" id="WP_076032796.1">
    <property type="nucleotide sequence ID" value="NZ_BKYV01000003.1"/>
</dbReference>
<accession>A0A1P8EIF8</accession>
<dbReference type="AlphaFoldDB" id="A0A1P8EIF8"/>
<dbReference type="SUPFAM" id="SSF53822">
    <property type="entry name" value="Periplasmic binding protein-like I"/>
    <property type="match status" value="1"/>
</dbReference>
<evidence type="ECO:0000256" key="1">
    <source>
        <dbReference type="ARBA" id="ARBA00023136"/>
    </source>
</evidence>
<organism evidence="3 4">
    <name type="scientific">Acinetobacter soli</name>
    <dbReference type="NCBI Taxonomy" id="487316"/>
    <lineage>
        <taxon>Bacteria</taxon>
        <taxon>Pseudomonadati</taxon>
        <taxon>Pseudomonadota</taxon>
        <taxon>Gammaproteobacteria</taxon>
        <taxon>Moraxellales</taxon>
        <taxon>Moraxellaceae</taxon>
        <taxon>Acinetobacter</taxon>
    </lineage>
</organism>
<dbReference type="InterPro" id="IPR028082">
    <property type="entry name" value="Peripla_BP_I"/>
</dbReference>
<dbReference type="Proteomes" id="UP000185674">
    <property type="component" value="Chromosome"/>
</dbReference>
<dbReference type="Pfam" id="PF04348">
    <property type="entry name" value="LppC"/>
    <property type="match status" value="1"/>
</dbReference>
<keyword evidence="2" id="KW-0732">Signal</keyword>
<dbReference type="GO" id="GO:0031241">
    <property type="term" value="C:periplasmic side of cell outer membrane"/>
    <property type="evidence" value="ECO:0007669"/>
    <property type="project" value="TreeGrafter"/>
</dbReference>
<feature type="chain" id="PRO_5012230386" description="Penicillin-binding protein activator" evidence="2">
    <location>
        <begin position="23"/>
        <end position="312"/>
    </location>
</feature>
<sequence>MLHNKKTWLLMFFAAFVSQAHAEVIVILPETGPMARAATSIKHGFLSAYAQSNHKTPIKFVNSDQQNMKSIFRQHVGKKTEMVVGPLARQDVEEVMKLNPKVKVLALNEVGAEAKNVIQFSLSKQDDAGSMVDVLQKDNITDLLVLRQNGREADTELYYISLVSQFGHRVEPIQTLPAKLKKGQGLMLMGDSTWLNQLGKLPKRGVYAQAIAIEENKAIPEGLTFCDVPALYEHQWNDVYHAYLQKPEPMPYQRLIAFGGDAWMLTEQYVLNPAIQDFRLKGRTGDLTAQGDRIKRNVHCYQKTKRSLVVLK</sequence>
<proteinExistence type="predicted"/>
<dbReference type="KEGG" id="asol:BEN76_08135"/>
<evidence type="ECO:0000313" key="4">
    <source>
        <dbReference type="Proteomes" id="UP000185674"/>
    </source>
</evidence>
<reference evidence="3 4" key="1">
    <citation type="submission" date="2016-08" db="EMBL/GenBank/DDBJ databases">
        <title>Complete genome sequence of Acinetobacter baylyi strain GFJ2.</title>
        <authorList>
            <person name="Tabata M."/>
            <person name="Kuboki S."/>
            <person name="Gibu N."/>
            <person name="Kinouchi Y."/>
            <person name="Vangnai A."/>
            <person name="Kasai D."/>
            <person name="Fukuda M."/>
        </authorList>
    </citation>
    <scope>NUCLEOTIDE SEQUENCE [LARGE SCALE GENOMIC DNA]</scope>
    <source>
        <strain evidence="3 4">GFJ2</strain>
    </source>
</reference>
<dbReference type="Gene3D" id="3.40.50.2300">
    <property type="match status" value="4"/>
</dbReference>
<dbReference type="PANTHER" id="PTHR38038">
    <property type="entry name" value="PENICILLIN-BINDING PROTEIN ACTIVATOR LPOA"/>
    <property type="match status" value="1"/>
</dbReference>
<gene>
    <name evidence="3" type="ORF">BEN76_08135</name>
</gene>
<protein>
    <recommendedName>
        <fullName evidence="5">Penicillin-binding protein activator</fullName>
    </recommendedName>
</protein>
<name>A0A1P8EIF8_9GAMM</name>
<dbReference type="eggNOG" id="COG3107">
    <property type="taxonomic scope" value="Bacteria"/>
</dbReference>
<dbReference type="PANTHER" id="PTHR38038:SF1">
    <property type="entry name" value="PENICILLIN-BINDING PROTEIN ACTIVATOR LPOA"/>
    <property type="match status" value="1"/>
</dbReference>
<evidence type="ECO:0000256" key="2">
    <source>
        <dbReference type="SAM" id="SignalP"/>
    </source>
</evidence>
<dbReference type="STRING" id="487316.BEN76_08135"/>
<dbReference type="EMBL" id="CP016896">
    <property type="protein sequence ID" value="APV35985.1"/>
    <property type="molecule type" value="Genomic_DNA"/>
</dbReference>